<dbReference type="InterPro" id="IPR003494">
    <property type="entry name" value="SHS2_FtsA"/>
</dbReference>
<organism evidence="8 9">
    <name type="scientific">Lactococcus hircilactis</name>
    <dbReference type="NCBI Taxonomy" id="1494462"/>
    <lineage>
        <taxon>Bacteria</taxon>
        <taxon>Bacillati</taxon>
        <taxon>Bacillota</taxon>
        <taxon>Bacilli</taxon>
        <taxon>Lactobacillales</taxon>
        <taxon>Streptococcaceae</taxon>
        <taxon>Lactococcus</taxon>
    </lineage>
</organism>
<sequence>MAKSGLYTGVDIGTNTIKVLVAEYVSDEMNIIGVGNAKSDGLKNGIIVDIEKVSQALVKAVHAAEERAGITIDHINVSIPANQLEMEPCQGMVPIIGETKEITDNDVLQVVQNALMRGIVPEREIISVETTEFTVDGFQGISDPRGMFGVRLEMRGLIYTGPKTLIHNIRKVVERSGLTVDNIVIAPLAMSRYVLSEGEREFGTIVIDLGAGQTTVSGVKEQKLVFTHTSPEGGEYVTKDISTVLNTSLSAAEDLKVNYGEASTERASQEEYFLVDVVGKTEPEQITEFYLSQIIEARLSQIFDGVRKDIERHQNFDAPGGVVLLGGAAAMPGVVDLATRMLNLNARLFVPAEMGLRNPAFAQVISVIDFVGNRSDIDVLVSHAISGDYSYVVSEPTESFVTPVIQMPASQNGGAPTEQQPAETNFYQAPVVTKTPEPEEEKEGVVDRIKNMFGNLFD</sequence>
<dbReference type="CDD" id="cd24048">
    <property type="entry name" value="ASKHA_NBD_FtsA"/>
    <property type="match status" value="1"/>
</dbReference>
<evidence type="ECO:0000313" key="9">
    <source>
        <dbReference type="Proteomes" id="UP000439550"/>
    </source>
</evidence>
<accession>A0A7X1ZB23</accession>
<dbReference type="OrthoDB" id="9768127at2"/>
<protein>
    <recommendedName>
        <fullName evidence="5 6">Cell division protein FtsA</fullName>
    </recommendedName>
</protein>
<keyword evidence="1 5" id="KW-1003">Cell membrane</keyword>
<feature type="domain" description="SHS2" evidence="7">
    <location>
        <begin position="7"/>
        <end position="194"/>
    </location>
</feature>
<dbReference type="NCBIfam" id="TIGR01174">
    <property type="entry name" value="ftsA"/>
    <property type="match status" value="1"/>
</dbReference>
<keyword evidence="3 5" id="KW-0472">Membrane</keyword>
<evidence type="ECO:0000256" key="4">
    <source>
        <dbReference type="ARBA" id="ARBA00023306"/>
    </source>
</evidence>
<dbReference type="AlphaFoldDB" id="A0A7X1ZB23"/>
<evidence type="ECO:0000256" key="3">
    <source>
        <dbReference type="ARBA" id="ARBA00023136"/>
    </source>
</evidence>
<comment type="similarity">
    <text evidence="5 6">Belongs to the FtsA/MreB family.</text>
</comment>
<dbReference type="RefSeq" id="WP_153496744.1">
    <property type="nucleotide sequence ID" value="NZ_CBCRWP010000009.1"/>
</dbReference>
<evidence type="ECO:0000256" key="6">
    <source>
        <dbReference type="PIRNR" id="PIRNR003101"/>
    </source>
</evidence>
<comment type="subunit">
    <text evidence="5">Self-interacts. Interacts with FtsZ.</text>
</comment>
<comment type="function">
    <text evidence="5 6">Cell division protein that is involved in the assembly of the Z ring. May serve as a membrane anchor for the Z ring.</text>
</comment>
<dbReference type="InterPro" id="IPR020823">
    <property type="entry name" value="Cell_div_FtsA"/>
</dbReference>
<dbReference type="HAMAP" id="MF_02033">
    <property type="entry name" value="FtsA"/>
    <property type="match status" value="1"/>
</dbReference>
<reference evidence="8 9" key="1">
    <citation type="submission" date="2019-10" db="EMBL/GenBank/DDBJ databases">
        <authorList>
            <person name="Dong K."/>
        </authorList>
    </citation>
    <scope>NUCLEOTIDE SEQUENCE [LARGE SCALE GENOMIC DNA]</scope>
    <source>
        <strain evidence="8 9">DSM 28960</strain>
    </source>
</reference>
<dbReference type="GO" id="GO:0043093">
    <property type="term" value="P:FtsZ-dependent cytokinesis"/>
    <property type="evidence" value="ECO:0007669"/>
    <property type="project" value="UniProtKB-UniRule"/>
</dbReference>
<dbReference type="GO" id="GO:0009898">
    <property type="term" value="C:cytoplasmic side of plasma membrane"/>
    <property type="evidence" value="ECO:0007669"/>
    <property type="project" value="UniProtKB-UniRule"/>
</dbReference>
<dbReference type="GO" id="GO:0032153">
    <property type="term" value="C:cell division site"/>
    <property type="evidence" value="ECO:0007669"/>
    <property type="project" value="UniProtKB-UniRule"/>
</dbReference>
<comment type="subcellular location">
    <subcellularLocation>
        <location evidence="5">Cell membrane</location>
        <topology evidence="5">Peripheral membrane protein</topology>
        <orientation evidence="5">Cytoplasmic side</orientation>
    </subcellularLocation>
    <text evidence="5">Localizes to the Z ring in an FtsZ-dependent manner. Targeted to the membrane through a conserved C-terminal amphipathic helix.</text>
</comment>
<evidence type="ECO:0000259" key="7">
    <source>
        <dbReference type="SMART" id="SM00842"/>
    </source>
</evidence>
<evidence type="ECO:0000313" key="8">
    <source>
        <dbReference type="EMBL" id="MQW40081.1"/>
    </source>
</evidence>
<evidence type="ECO:0000256" key="5">
    <source>
        <dbReference type="HAMAP-Rule" id="MF_02033"/>
    </source>
</evidence>
<evidence type="ECO:0000256" key="2">
    <source>
        <dbReference type="ARBA" id="ARBA00022618"/>
    </source>
</evidence>
<dbReference type="Gene3D" id="3.30.420.40">
    <property type="match status" value="2"/>
</dbReference>
<comment type="caution">
    <text evidence="8">The sequence shown here is derived from an EMBL/GenBank/DDBJ whole genome shotgun (WGS) entry which is preliminary data.</text>
</comment>
<keyword evidence="9" id="KW-1185">Reference proteome</keyword>
<dbReference type="Proteomes" id="UP000439550">
    <property type="component" value="Unassembled WGS sequence"/>
</dbReference>
<dbReference type="Pfam" id="PF11983">
    <property type="entry name" value="FtsA_C"/>
    <property type="match status" value="1"/>
</dbReference>
<dbReference type="SUPFAM" id="SSF53067">
    <property type="entry name" value="Actin-like ATPase domain"/>
    <property type="match status" value="2"/>
</dbReference>
<dbReference type="PANTHER" id="PTHR32432:SF4">
    <property type="entry name" value="CELL DIVISION PROTEIN FTSA"/>
    <property type="match status" value="1"/>
</dbReference>
<dbReference type="PANTHER" id="PTHR32432">
    <property type="entry name" value="CELL DIVISION PROTEIN FTSA-RELATED"/>
    <property type="match status" value="1"/>
</dbReference>
<keyword evidence="4 5" id="KW-0131">Cell cycle</keyword>
<dbReference type="PIRSF" id="PIRSF003101">
    <property type="entry name" value="FtsA"/>
    <property type="match status" value="1"/>
</dbReference>
<dbReference type="SMART" id="SM00842">
    <property type="entry name" value="FtsA"/>
    <property type="match status" value="1"/>
</dbReference>
<dbReference type="EMBL" id="WITJ01000012">
    <property type="protein sequence ID" value="MQW40081.1"/>
    <property type="molecule type" value="Genomic_DNA"/>
</dbReference>
<dbReference type="InterPro" id="IPR050696">
    <property type="entry name" value="FtsA/MreB"/>
</dbReference>
<gene>
    <name evidence="5 8" type="primary">ftsA</name>
    <name evidence="8" type="ORF">GHI93_09095</name>
</gene>
<name>A0A7X1ZB23_9LACT</name>
<dbReference type="Pfam" id="PF14450">
    <property type="entry name" value="FtsA"/>
    <property type="match status" value="1"/>
</dbReference>
<evidence type="ECO:0000256" key="1">
    <source>
        <dbReference type="ARBA" id="ARBA00022475"/>
    </source>
</evidence>
<proteinExistence type="inferred from homology"/>
<dbReference type="InterPro" id="IPR021873">
    <property type="entry name" value="FtsA_C"/>
</dbReference>
<dbReference type="Pfam" id="PF02491">
    <property type="entry name" value="SHS2_FTSA"/>
    <property type="match status" value="1"/>
</dbReference>
<keyword evidence="2 5" id="KW-0132">Cell division</keyword>
<dbReference type="InterPro" id="IPR043129">
    <property type="entry name" value="ATPase_NBD"/>
</dbReference>